<dbReference type="SMART" id="SM00480">
    <property type="entry name" value="POL3Bc"/>
    <property type="match status" value="1"/>
</dbReference>
<evidence type="ECO:0000256" key="6">
    <source>
        <dbReference type="ARBA" id="ARBA00022695"/>
    </source>
</evidence>
<dbReference type="GO" id="GO:0003677">
    <property type="term" value="F:DNA binding"/>
    <property type="evidence" value="ECO:0007669"/>
    <property type="project" value="UniProtKB-KW"/>
</dbReference>
<dbReference type="Proteomes" id="UP000831684">
    <property type="component" value="Chromosome"/>
</dbReference>
<name>A0A9E7CY02_9HYPH</name>
<dbReference type="KEGG" id="apol:K9D25_09935"/>
<evidence type="ECO:0000259" key="12">
    <source>
        <dbReference type="Pfam" id="PF00712"/>
    </source>
</evidence>
<keyword evidence="4" id="KW-0963">Cytoplasm</keyword>
<dbReference type="SUPFAM" id="SSF55979">
    <property type="entry name" value="DNA clamp"/>
    <property type="match status" value="2"/>
</dbReference>
<keyword evidence="6" id="KW-0548">Nucleotidyltransferase</keyword>
<keyword evidence="8" id="KW-0239">DNA-directed DNA polymerase</keyword>
<keyword evidence="7" id="KW-0235">DNA replication</keyword>
<dbReference type="GO" id="GO:0009360">
    <property type="term" value="C:DNA polymerase III complex"/>
    <property type="evidence" value="ECO:0007669"/>
    <property type="project" value="InterPro"/>
</dbReference>
<dbReference type="Gene3D" id="3.70.10.10">
    <property type="match status" value="1"/>
</dbReference>
<evidence type="ECO:0000313" key="14">
    <source>
        <dbReference type="EMBL" id="UOK72984.1"/>
    </source>
</evidence>
<dbReference type="InterPro" id="IPR046938">
    <property type="entry name" value="DNA_clamp_sf"/>
</dbReference>
<feature type="domain" description="DNA polymerase III beta sliding clamp C-terminal" evidence="13">
    <location>
        <begin position="265"/>
        <end position="382"/>
    </location>
</feature>
<evidence type="ECO:0000256" key="1">
    <source>
        <dbReference type="ARBA" id="ARBA00004496"/>
    </source>
</evidence>
<dbReference type="EMBL" id="CP083239">
    <property type="protein sequence ID" value="UOK72984.1"/>
    <property type="molecule type" value="Genomic_DNA"/>
</dbReference>
<keyword evidence="5" id="KW-0808">Transferase</keyword>
<dbReference type="AlphaFoldDB" id="A0A9E7CY02"/>
<dbReference type="GO" id="GO:0006271">
    <property type="term" value="P:DNA strand elongation involved in DNA replication"/>
    <property type="evidence" value="ECO:0007669"/>
    <property type="project" value="TreeGrafter"/>
</dbReference>
<dbReference type="Gene3D" id="3.10.150.10">
    <property type="entry name" value="DNA Polymerase III, subunit A, domain 2"/>
    <property type="match status" value="1"/>
</dbReference>
<proteinExistence type="inferred from homology"/>
<evidence type="ECO:0000256" key="10">
    <source>
        <dbReference type="ARBA" id="ARBA00030988"/>
    </source>
</evidence>
<evidence type="ECO:0000259" key="13">
    <source>
        <dbReference type="Pfam" id="PF02768"/>
    </source>
</evidence>
<dbReference type="InterPro" id="IPR022634">
    <property type="entry name" value="DNA_polIII_beta_N"/>
</dbReference>
<dbReference type="GO" id="GO:0005737">
    <property type="term" value="C:cytoplasm"/>
    <property type="evidence" value="ECO:0007669"/>
    <property type="project" value="UniProtKB-SubCell"/>
</dbReference>
<protein>
    <recommendedName>
        <fullName evidence="3">Beta sliding clamp</fullName>
    </recommendedName>
    <alternativeName>
        <fullName evidence="11">Beta-clamp processivity factor</fullName>
    </alternativeName>
    <alternativeName>
        <fullName evidence="10">DNA polymerase III beta sliding clamp subunit</fullName>
    </alternativeName>
</protein>
<comment type="similarity">
    <text evidence="2">Belongs to the beta sliding clamp family.</text>
</comment>
<dbReference type="CDD" id="cd00140">
    <property type="entry name" value="beta_clamp"/>
    <property type="match status" value="1"/>
</dbReference>
<keyword evidence="9" id="KW-0238">DNA-binding</keyword>
<gene>
    <name evidence="14" type="ORF">K9D25_09935</name>
</gene>
<reference evidence="14" key="1">
    <citation type="submission" date="2021-09" db="EMBL/GenBank/DDBJ databases">
        <title>Network and meta-omics reveal the key degrader and cooperation patterns in an efficient 1,4-dioxane-degrading microbial community.</title>
        <authorList>
            <person name="Dai C."/>
        </authorList>
    </citation>
    <scope>NUCLEOTIDE SEQUENCE</scope>
    <source>
        <strain evidence="14">ZM13</strain>
    </source>
</reference>
<dbReference type="PANTHER" id="PTHR30478:SF0">
    <property type="entry name" value="BETA SLIDING CLAMP"/>
    <property type="match status" value="1"/>
</dbReference>
<dbReference type="PANTHER" id="PTHR30478">
    <property type="entry name" value="DNA POLYMERASE III SUBUNIT BETA"/>
    <property type="match status" value="1"/>
</dbReference>
<evidence type="ECO:0000256" key="2">
    <source>
        <dbReference type="ARBA" id="ARBA00010752"/>
    </source>
</evidence>
<accession>A0A9E7CY02</accession>
<dbReference type="InterPro" id="IPR001001">
    <property type="entry name" value="DNA_polIII_beta"/>
</dbReference>
<evidence type="ECO:0000256" key="4">
    <source>
        <dbReference type="ARBA" id="ARBA00022490"/>
    </source>
</evidence>
<dbReference type="Pfam" id="PF02768">
    <property type="entry name" value="DNA_pol3_beta_3"/>
    <property type="match status" value="1"/>
</dbReference>
<comment type="subcellular location">
    <subcellularLocation>
        <location evidence="1">Cytoplasm</location>
    </subcellularLocation>
</comment>
<dbReference type="Pfam" id="PF00712">
    <property type="entry name" value="DNA_pol3_beta"/>
    <property type="match status" value="1"/>
</dbReference>
<evidence type="ECO:0000256" key="7">
    <source>
        <dbReference type="ARBA" id="ARBA00022705"/>
    </source>
</evidence>
<dbReference type="GO" id="GO:0003887">
    <property type="term" value="F:DNA-directed DNA polymerase activity"/>
    <property type="evidence" value="ECO:0007669"/>
    <property type="project" value="UniProtKB-KW"/>
</dbReference>
<evidence type="ECO:0000256" key="8">
    <source>
        <dbReference type="ARBA" id="ARBA00022932"/>
    </source>
</evidence>
<evidence type="ECO:0000256" key="9">
    <source>
        <dbReference type="ARBA" id="ARBA00023125"/>
    </source>
</evidence>
<evidence type="ECO:0000256" key="3">
    <source>
        <dbReference type="ARBA" id="ARBA00021035"/>
    </source>
</evidence>
<sequence>MKLIAERTHLLAALNAVGHLAKAKAKIPMLAMLRLRTEGDRLFIAATDHDAYAEAEIPAVVSREGSACVEAAILARLVKDFAEGSQVSFDAGDALATLKAGRSRYQLHVLPAGDFPSAFEPNGATARFMLMPEEVRRVLDLPCAAAAKSQPALAYLEGVYLHTSEDDGTLWGAATDSYVLLAADVEAPEGAQDLPKRREAEGVRAARPRGLMLPAESVSHILRLGEVPLEIHAGENVVAVRGATSGVKLHYVTRLIENIFPSYERVIPPAEGTCLTVAGDSFTAALKRLASVAGSDERAVGLEWGEEGDLSLWLDNHSEGIYGAESAPIVARTGPGRIGIRPAFALKAIEALGRGTIEIWSTAENKPIRLRNPDDPALVAVVWLQVLRRRPEQGALFGEGEAA</sequence>
<evidence type="ECO:0000256" key="11">
    <source>
        <dbReference type="ARBA" id="ARBA00033276"/>
    </source>
</evidence>
<dbReference type="GO" id="GO:0008408">
    <property type="term" value="F:3'-5' exonuclease activity"/>
    <property type="evidence" value="ECO:0007669"/>
    <property type="project" value="InterPro"/>
</dbReference>
<dbReference type="RefSeq" id="WP_244450677.1">
    <property type="nucleotide sequence ID" value="NZ_CP083239.1"/>
</dbReference>
<organism evidence="14 15">
    <name type="scientific">Ancylobacter polymorphus</name>
    <dbReference type="NCBI Taxonomy" id="223390"/>
    <lineage>
        <taxon>Bacteria</taxon>
        <taxon>Pseudomonadati</taxon>
        <taxon>Pseudomonadota</taxon>
        <taxon>Alphaproteobacteria</taxon>
        <taxon>Hyphomicrobiales</taxon>
        <taxon>Xanthobacteraceae</taxon>
        <taxon>Ancylobacter</taxon>
    </lineage>
</organism>
<dbReference type="InterPro" id="IPR022635">
    <property type="entry name" value="DNA_polIII_beta_C"/>
</dbReference>
<evidence type="ECO:0000313" key="15">
    <source>
        <dbReference type="Proteomes" id="UP000831684"/>
    </source>
</evidence>
<evidence type="ECO:0000256" key="5">
    <source>
        <dbReference type="ARBA" id="ARBA00022679"/>
    </source>
</evidence>
<feature type="domain" description="DNA polymerase III beta sliding clamp N-terminal" evidence="12">
    <location>
        <begin position="1"/>
        <end position="117"/>
    </location>
</feature>